<keyword evidence="2" id="KW-1185">Reference proteome</keyword>
<evidence type="ECO:0000313" key="2">
    <source>
        <dbReference type="Proteomes" id="UP000198310"/>
    </source>
</evidence>
<dbReference type="AlphaFoldDB" id="A0A238X9C7"/>
<evidence type="ECO:0000313" key="1">
    <source>
        <dbReference type="EMBL" id="SNR55113.1"/>
    </source>
</evidence>
<proteinExistence type="predicted"/>
<dbReference type="EMBL" id="FZNS01000003">
    <property type="protein sequence ID" value="SNR55113.1"/>
    <property type="molecule type" value="Genomic_DNA"/>
</dbReference>
<name>A0A238X9C7_9BACT</name>
<gene>
    <name evidence="1" type="ORF">SAMN06269173_103591</name>
</gene>
<dbReference type="Proteomes" id="UP000198310">
    <property type="component" value="Unassembled WGS sequence"/>
</dbReference>
<sequence>MLDVTDCIVAIWLSSTCANRLQRIATPFSTASGKNSRHVAASRCALRFLFPVLTSGSRSRVGTAQIRVERNLIQRLRAALQVEGSQPPRRKQKREEPEWPFLREGQLRFLALCRSTTAYNPLPPGCWASTTAMEAMFTISRTEAPSCRMCTGLRMPIKIGPITSAPPISWITL</sequence>
<organism evidence="1 2">
    <name type="scientific">Hymenobacter mucosus</name>
    <dbReference type="NCBI Taxonomy" id="1411120"/>
    <lineage>
        <taxon>Bacteria</taxon>
        <taxon>Pseudomonadati</taxon>
        <taxon>Bacteroidota</taxon>
        <taxon>Cytophagia</taxon>
        <taxon>Cytophagales</taxon>
        <taxon>Hymenobacteraceae</taxon>
        <taxon>Hymenobacter</taxon>
    </lineage>
</organism>
<protein>
    <submittedName>
        <fullName evidence="1">Uncharacterized protein</fullName>
    </submittedName>
</protein>
<accession>A0A238X9C7</accession>
<reference evidence="2" key="1">
    <citation type="submission" date="2017-06" db="EMBL/GenBank/DDBJ databases">
        <authorList>
            <person name="Varghese N."/>
            <person name="Submissions S."/>
        </authorList>
    </citation>
    <scope>NUCLEOTIDE SEQUENCE [LARGE SCALE GENOMIC DNA]</scope>
    <source>
        <strain evidence="2">DSM 28041</strain>
    </source>
</reference>